<keyword evidence="3" id="KW-1185">Reference proteome</keyword>
<comment type="caution">
    <text evidence="2">The sequence shown here is derived from an EMBL/GenBank/DDBJ whole genome shotgun (WGS) entry which is preliminary data.</text>
</comment>
<reference evidence="2 3" key="1">
    <citation type="submission" date="2023-10" db="EMBL/GenBank/DDBJ databases">
        <title>Glaciecola aquimarina strain GGW-M5 nov., isolated from a coastal seawater.</title>
        <authorList>
            <person name="Bayburt H."/>
            <person name="Kim J.M."/>
            <person name="Choi B.J."/>
            <person name="Jeon C.O."/>
        </authorList>
    </citation>
    <scope>NUCLEOTIDE SEQUENCE [LARGE SCALE GENOMIC DNA]</scope>
    <source>
        <strain evidence="2 3">KCTC 32108</strain>
    </source>
</reference>
<evidence type="ECO:0008006" key="4">
    <source>
        <dbReference type="Google" id="ProtNLM"/>
    </source>
</evidence>
<proteinExistence type="predicted"/>
<dbReference type="RefSeq" id="WP_316025673.1">
    <property type="nucleotide sequence ID" value="NZ_JAWDIO010000002.1"/>
</dbReference>
<accession>A0ABU3SVN4</accession>
<dbReference type="EMBL" id="JAWDIO010000002">
    <property type="protein sequence ID" value="MDU0354047.1"/>
    <property type="molecule type" value="Genomic_DNA"/>
</dbReference>
<protein>
    <recommendedName>
        <fullName evidence="4">PEP-CTERM protein-sorting domain-containing protein</fullName>
    </recommendedName>
</protein>
<evidence type="ECO:0000256" key="1">
    <source>
        <dbReference type="SAM" id="Phobius"/>
    </source>
</evidence>
<feature type="transmembrane region" description="Helical" evidence="1">
    <location>
        <begin position="56"/>
        <end position="73"/>
    </location>
</feature>
<keyword evidence="1" id="KW-0472">Membrane</keyword>
<keyword evidence="1" id="KW-1133">Transmembrane helix</keyword>
<gene>
    <name evidence="2" type="ORF">RS130_08950</name>
</gene>
<evidence type="ECO:0000313" key="2">
    <source>
        <dbReference type="EMBL" id="MDU0354047.1"/>
    </source>
</evidence>
<keyword evidence="1" id="KW-0812">Transmembrane</keyword>
<dbReference type="Proteomes" id="UP001247805">
    <property type="component" value="Unassembled WGS sequence"/>
</dbReference>
<sequence>MNGNRTAENGLVAFDFSEFAAFDGLTTAAGYDFDFSLLDDDTAIYSIAFEANTVDVSAPSTFALLGLAFFAIAGRNAQKRKLKVATNP</sequence>
<evidence type="ECO:0000313" key="3">
    <source>
        <dbReference type="Proteomes" id="UP001247805"/>
    </source>
</evidence>
<name>A0ABU3SVN4_9ALTE</name>
<organism evidence="2 3">
    <name type="scientific">Paraglaciecola aquimarina</name>
    <dbReference type="NCBI Taxonomy" id="1235557"/>
    <lineage>
        <taxon>Bacteria</taxon>
        <taxon>Pseudomonadati</taxon>
        <taxon>Pseudomonadota</taxon>
        <taxon>Gammaproteobacteria</taxon>
        <taxon>Alteromonadales</taxon>
        <taxon>Alteromonadaceae</taxon>
        <taxon>Paraglaciecola</taxon>
    </lineage>
</organism>